<comment type="caution">
    <text evidence="4">The sequence shown here is derived from an EMBL/GenBank/DDBJ whole genome shotgun (WGS) entry which is preliminary data.</text>
</comment>
<dbReference type="PROSITE" id="PS50966">
    <property type="entry name" value="ZF_SWIM"/>
    <property type="match status" value="1"/>
</dbReference>
<feature type="domain" description="SWIM-type" evidence="3">
    <location>
        <begin position="19"/>
        <end position="60"/>
    </location>
</feature>
<dbReference type="Proteomes" id="UP000709295">
    <property type="component" value="Unassembled WGS sequence"/>
</dbReference>
<proteinExistence type="predicted"/>
<evidence type="ECO:0000313" key="5">
    <source>
        <dbReference type="Proteomes" id="UP000709295"/>
    </source>
</evidence>
<keyword evidence="1" id="KW-0863">Zinc-finger</keyword>
<accession>A0A8J5IC37</accession>
<evidence type="ECO:0000313" key="4">
    <source>
        <dbReference type="EMBL" id="KAG6950156.1"/>
    </source>
</evidence>
<dbReference type="AlphaFoldDB" id="A0A8J5IC37"/>
<dbReference type="InterPro" id="IPR007527">
    <property type="entry name" value="Znf_SWIM"/>
</dbReference>
<evidence type="ECO:0000256" key="2">
    <source>
        <dbReference type="SAM" id="MobiDB-lite"/>
    </source>
</evidence>
<reference evidence="4" key="1">
    <citation type="submission" date="2021-01" db="EMBL/GenBank/DDBJ databases">
        <title>Phytophthora aleatoria, a newly-described species from Pinus radiata is distinct from Phytophthora cactorum isolates based on comparative genomics.</title>
        <authorList>
            <person name="Mcdougal R."/>
            <person name="Panda P."/>
            <person name="Williams N."/>
            <person name="Studholme D.J."/>
        </authorList>
    </citation>
    <scope>NUCLEOTIDE SEQUENCE</scope>
    <source>
        <strain evidence="4">NZFS 4037</strain>
    </source>
</reference>
<evidence type="ECO:0000256" key="1">
    <source>
        <dbReference type="PROSITE-ProRule" id="PRU00325"/>
    </source>
</evidence>
<feature type="region of interest" description="Disordered" evidence="2">
    <location>
        <begin position="137"/>
        <end position="156"/>
    </location>
</feature>
<keyword evidence="1" id="KW-0479">Metal-binding</keyword>
<evidence type="ECO:0000259" key="3">
    <source>
        <dbReference type="PROSITE" id="PS50966"/>
    </source>
</evidence>
<name>A0A8J5IC37_9STRA</name>
<organism evidence="4 5">
    <name type="scientific">Phytophthora aleatoria</name>
    <dbReference type="NCBI Taxonomy" id="2496075"/>
    <lineage>
        <taxon>Eukaryota</taxon>
        <taxon>Sar</taxon>
        <taxon>Stramenopiles</taxon>
        <taxon>Oomycota</taxon>
        <taxon>Peronosporomycetes</taxon>
        <taxon>Peronosporales</taxon>
        <taxon>Peronosporaceae</taxon>
        <taxon>Phytophthora</taxon>
    </lineage>
</organism>
<keyword evidence="1" id="KW-0862">Zinc</keyword>
<keyword evidence="5" id="KW-1185">Reference proteome</keyword>
<sequence length="221" mass="25243">MVYLKDTTGTKQNDRVGEWEVSTRGQNYHCYDFNWTCTCLFSCSHNLPCHHIMYIAERVHRFENFPVSIIPQRWNMVAMSELEEEFSNGVKSLQIAQVTMKDAGVAYTHDALTQCVNTVEEIDATQDDDATQQAIQQAPQRATPSAEREQTVVKTTGARTQPKRRIIFVNMRRRERANVVVLSSVETYCHAKAVFVPVMEHLPGLASPAFFNSLKTWKNIV</sequence>
<dbReference type="EMBL" id="JAENGY010001338">
    <property type="protein sequence ID" value="KAG6950156.1"/>
    <property type="molecule type" value="Genomic_DNA"/>
</dbReference>
<protein>
    <recommendedName>
        <fullName evidence="3">SWIM-type domain-containing protein</fullName>
    </recommendedName>
</protein>
<dbReference type="GO" id="GO:0008270">
    <property type="term" value="F:zinc ion binding"/>
    <property type="evidence" value="ECO:0007669"/>
    <property type="project" value="UniProtKB-KW"/>
</dbReference>
<gene>
    <name evidence="4" type="ORF">JG688_00014289</name>
</gene>